<dbReference type="PROSITE" id="PS51257">
    <property type="entry name" value="PROKAR_LIPOPROTEIN"/>
    <property type="match status" value="1"/>
</dbReference>
<dbReference type="EMBL" id="JACEGA010000001">
    <property type="protein sequence ID" value="MBB2181791.1"/>
    <property type="molecule type" value="Genomic_DNA"/>
</dbReference>
<gene>
    <name evidence="2" type="ORF">H0486_02715</name>
</gene>
<keyword evidence="3" id="KW-1185">Reference proteome</keyword>
<evidence type="ECO:0000313" key="2">
    <source>
        <dbReference type="EMBL" id="MBB2181791.1"/>
    </source>
</evidence>
<proteinExistence type="predicted"/>
<reference evidence="2 3" key="1">
    <citation type="submission" date="2020-07" db="EMBL/GenBank/DDBJ databases">
        <title>Characterization and genome sequencing of isolate MD1, a novel member within the family Lachnospiraceae.</title>
        <authorList>
            <person name="Rettenmaier R."/>
            <person name="Di Bello L."/>
            <person name="Zinser C."/>
            <person name="Scheitz K."/>
            <person name="Liebl W."/>
            <person name="Zverlov V."/>
        </authorList>
    </citation>
    <scope>NUCLEOTIDE SEQUENCE [LARGE SCALE GENOMIC DNA]</scope>
    <source>
        <strain evidence="2 3">MD1</strain>
    </source>
</reference>
<dbReference type="Proteomes" id="UP000574276">
    <property type="component" value="Unassembled WGS sequence"/>
</dbReference>
<dbReference type="InterPro" id="IPR050490">
    <property type="entry name" value="Bact_solute-bd_prot1"/>
</dbReference>
<dbReference type="AlphaFoldDB" id="A0A839JZ87"/>
<evidence type="ECO:0000256" key="1">
    <source>
        <dbReference type="SAM" id="SignalP"/>
    </source>
</evidence>
<organism evidence="2 3">
    <name type="scientific">Variimorphobacter saccharofermentans</name>
    <dbReference type="NCBI Taxonomy" id="2755051"/>
    <lineage>
        <taxon>Bacteria</taxon>
        <taxon>Bacillati</taxon>
        <taxon>Bacillota</taxon>
        <taxon>Clostridia</taxon>
        <taxon>Lachnospirales</taxon>
        <taxon>Lachnospiraceae</taxon>
        <taxon>Variimorphobacter</taxon>
    </lineage>
</organism>
<evidence type="ECO:0000313" key="3">
    <source>
        <dbReference type="Proteomes" id="UP000574276"/>
    </source>
</evidence>
<dbReference type="PANTHER" id="PTHR43649">
    <property type="entry name" value="ARABINOSE-BINDING PROTEIN-RELATED"/>
    <property type="match status" value="1"/>
</dbReference>
<feature type="chain" id="PRO_5032659689" evidence="1">
    <location>
        <begin position="23"/>
        <end position="529"/>
    </location>
</feature>
<dbReference type="InterPro" id="IPR006059">
    <property type="entry name" value="SBP"/>
</dbReference>
<name>A0A839JZ87_9FIRM</name>
<accession>A0A839JZ87</accession>
<comment type="caution">
    <text evidence="2">The sequence shown here is derived from an EMBL/GenBank/DDBJ whole genome shotgun (WGS) entry which is preliminary data.</text>
</comment>
<protein>
    <submittedName>
        <fullName evidence="2">Extracellular solute-binding protein</fullName>
    </submittedName>
</protein>
<sequence length="529" mass="59946">MKPTMKAALLILFMTITMLSLAACGKDQPLADRITVHLAAPQSAYIEDFDNNLYKLWLEEQSGLNIEITWLPTKDAEQNVKLALASGENLPDAYVGFGSYEIFENPAIQKYGEQGSIAPLDELIEEYGINTKKLFAELPEYDIRELMTSADGHIYFMPGFSSSYITRHRQVMWVNKGWLEALDLEAPSTTDEFCNMLRAFKQEYPDKIPLAGTDELYGRQAYDWLFNAFIYNDTNNSRLLLENGTIGFAPIRDEWREALIYMQGLYDEGLYSPLSFTQDVQQFKQMANDRRDILGAFVTPGITYTVQQNSPSLMERYIGIGPVAGPDGVQLSTVFVPPAKPNGVITSACQYPEEVFKLFDLMLSEEACLMGRYGEKGVDWDFAEEGEISIYGTQATIRIINQLWNVPQNKHLGQIVPYVSRPKFSGGVTWDGSTTDGEYINAQAALLYKDYEPEELIGALVYTPEEDAKIQKIRTDMEEHVKQTAAEFITGERDILDDGEWQKYLQEFEDLGLVKFLETAQTAYDRQSK</sequence>
<dbReference type="SUPFAM" id="SSF53850">
    <property type="entry name" value="Periplasmic binding protein-like II"/>
    <property type="match status" value="1"/>
</dbReference>
<feature type="signal peptide" evidence="1">
    <location>
        <begin position="1"/>
        <end position="22"/>
    </location>
</feature>
<keyword evidence="1" id="KW-0732">Signal</keyword>
<dbReference type="RefSeq" id="WP_228351543.1">
    <property type="nucleotide sequence ID" value="NZ_JACEGA010000001.1"/>
</dbReference>
<dbReference type="Gene3D" id="3.40.190.10">
    <property type="entry name" value="Periplasmic binding protein-like II"/>
    <property type="match status" value="2"/>
</dbReference>
<dbReference type="Pfam" id="PF01547">
    <property type="entry name" value="SBP_bac_1"/>
    <property type="match status" value="1"/>
</dbReference>
<dbReference type="PANTHER" id="PTHR43649:SF12">
    <property type="entry name" value="DIACETYLCHITOBIOSE BINDING PROTEIN DASA"/>
    <property type="match status" value="1"/>
</dbReference>